<evidence type="ECO:0000313" key="1">
    <source>
        <dbReference type="EMBL" id="GBN56343.1"/>
    </source>
</evidence>
<gene>
    <name evidence="1" type="ORF">AVEN_256282_1</name>
</gene>
<dbReference type="AlphaFoldDB" id="A0A4Y2PZN3"/>
<dbReference type="EMBL" id="BGPR01296198">
    <property type="protein sequence ID" value="GBN56343.1"/>
    <property type="molecule type" value="Genomic_DNA"/>
</dbReference>
<protein>
    <submittedName>
        <fullName evidence="1">Uncharacterized protein</fullName>
    </submittedName>
</protein>
<accession>A0A4Y2PZN3</accession>
<comment type="caution">
    <text evidence="1">The sequence shown here is derived from an EMBL/GenBank/DDBJ whole genome shotgun (WGS) entry which is preliminary data.</text>
</comment>
<keyword evidence="2" id="KW-1185">Reference proteome</keyword>
<proteinExistence type="predicted"/>
<evidence type="ECO:0000313" key="2">
    <source>
        <dbReference type="Proteomes" id="UP000499080"/>
    </source>
</evidence>
<reference evidence="1 2" key="1">
    <citation type="journal article" date="2019" name="Sci. Rep.">
        <title>Orb-weaving spider Araneus ventricosus genome elucidates the spidroin gene catalogue.</title>
        <authorList>
            <person name="Kono N."/>
            <person name="Nakamura H."/>
            <person name="Ohtoshi R."/>
            <person name="Moran D.A.P."/>
            <person name="Shinohara A."/>
            <person name="Yoshida Y."/>
            <person name="Fujiwara M."/>
            <person name="Mori M."/>
            <person name="Tomita M."/>
            <person name="Arakawa K."/>
        </authorList>
    </citation>
    <scope>NUCLEOTIDE SEQUENCE [LARGE SCALE GENOMIC DNA]</scope>
</reference>
<organism evidence="1 2">
    <name type="scientific">Araneus ventricosus</name>
    <name type="common">Orbweaver spider</name>
    <name type="synonym">Epeira ventricosa</name>
    <dbReference type="NCBI Taxonomy" id="182803"/>
    <lineage>
        <taxon>Eukaryota</taxon>
        <taxon>Metazoa</taxon>
        <taxon>Ecdysozoa</taxon>
        <taxon>Arthropoda</taxon>
        <taxon>Chelicerata</taxon>
        <taxon>Arachnida</taxon>
        <taxon>Araneae</taxon>
        <taxon>Araneomorphae</taxon>
        <taxon>Entelegynae</taxon>
        <taxon>Araneoidea</taxon>
        <taxon>Araneidae</taxon>
        <taxon>Araneus</taxon>
    </lineage>
</organism>
<sequence>ILDFRRFVLLQHSRHTATGCYSLRHRTSRRNSTVYDADVVRTLFSGRHRTRFLCLDGPTSGEESIPKNRRNMRWEDACED</sequence>
<dbReference type="Proteomes" id="UP000499080">
    <property type="component" value="Unassembled WGS sequence"/>
</dbReference>
<name>A0A4Y2PZN3_ARAVE</name>
<feature type="non-terminal residue" evidence="1">
    <location>
        <position position="1"/>
    </location>
</feature>